<feature type="region of interest" description="Disordered" evidence="1">
    <location>
        <begin position="20"/>
        <end position="114"/>
    </location>
</feature>
<feature type="region of interest" description="Disordered" evidence="1">
    <location>
        <begin position="126"/>
        <end position="151"/>
    </location>
</feature>
<organism evidence="2">
    <name type="scientific">uncultured Nocardioides sp</name>
    <dbReference type="NCBI Taxonomy" id="198441"/>
    <lineage>
        <taxon>Bacteria</taxon>
        <taxon>Bacillati</taxon>
        <taxon>Actinomycetota</taxon>
        <taxon>Actinomycetes</taxon>
        <taxon>Propionibacteriales</taxon>
        <taxon>Nocardioidaceae</taxon>
        <taxon>Nocardioides</taxon>
        <taxon>environmental samples</taxon>
    </lineage>
</organism>
<dbReference type="EMBL" id="CADCUN010000249">
    <property type="protein sequence ID" value="CAA9405056.1"/>
    <property type="molecule type" value="Genomic_DNA"/>
</dbReference>
<name>A0A6J4P3V5_9ACTN</name>
<feature type="compositionally biased region" description="Basic residues" evidence="1">
    <location>
        <begin position="30"/>
        <end position="45"/>
    </location>
</feature>
<dbReference type="AlphaFoldDB" id="A0A6J4P3V5"/>
<evidence type="ECO:0000313" key="2">
    <source>
        <dbReference type="EMBL" id="CAA9405056.1"/>
    </source>
</evidence>
<proteinExistence type="predicted"/>
<accession>A0A6J4P3V5</accession>
<protein>
    <submittedName>
        <fullName evidence="2">Uncharacterized protein</fullName>
    </submittedName>
</protein>
<evidence type="ECO:0000256" key="1">
    <source>
        <dbReference type="SAM" id="MobiDB-lite"/>
    </source>
</evidence>
<reference evidence="2" key="1">
    <citation type="submission" date="2020-02" db="EMBL/GenBank/DDBJ databases">
        <authorList>
            <person name="Meier V. D."/>
        </authorList>
    </citation>
    <scope>NUCLEOTIDE SEQUENCE</scope>
    <source>
        <strain evidence="2">AVDCRST_MAG60</strain>
    </source>
</reference>
<gene>
    <name evidence="2" type="ORF">AVDCRST_MAG60-2324</name>
</gene>
<feature type="compositionally biased region" description="Basic and acidic residues" evidence="1">
    <location>
        <begin position="50"/>
        <end position="65"/>
    </location>
</feature>
<sequence>MTVLARCRAEALAVHVGGDARRDRGGRQRGLGHHRGRRRRVRHHAVAVVRQDRQSAEQVESDRSALHRAPALPPGPGHLDALLLGVGSTGGRVETHGSHQGPTEPGGVRHEVRGADGCAHGAHLANLGAAPRPRLTPSGRNPTSTDRRRHV</sequence>